<dbReference type="EMBL" id="GBXM01068709">
    <property type="protein sequence ID" value="JAH39868.1"/>
    <property type="molecule type" value="Transcribed_RNA"/>
</dbReference>
<protein>
    <submittedName>
        <fullName evidence="1">Uncharacterized protein</fullName>
    </submittedName>
</protein>
<accession>A0A0E9SHA0</accession>
<reference evidence="1" key="2">
    <citation type="journal article" date="2015" name="Fish Shellfish Immunol.">
        <title>Early steps in the European eel (Anguilla anguilla)-Vibrio vulnificus interaction in the gills: Role of the RtxA13 toxin.</title>
        <authorList>
            <person name="Callol A."/>
            <person name="Pajuelo D."/>
            <person name="Ebbesson L."/>
            <person name="Teles M."/>
            <person name="MacKenzie S."/>
            <person name="Amaro C."/>
        </authorList>
    </citation>
    <scope>NUCLEOTIDE SEQUENCE</scope>
</reference>
<reference evidence="1" key="1">
    <citation type="submission" date="2014-11" db="EMBL/GenBank/DDBJ databases">
        <authorList>
            <person name="Amaro Gonzalez C."/>
        </authorList>
    </citation>
    <scope>NUCLEOTIDE SEQUENCE</scope>
</reference>
<proteinExistence type="predicted"/>
<organism evidence="1">
    <name type="scientific">Anguilla anguilla</name>
    <name type="common">European freshwater eel</name>
    <name type="synonym">Muraena anguilla</name>
    <dbReference type="NCBI Taxonomy" id="7936"/>
    <lineage>
        <taxon>Eukaryota</taxon>
        <taxon>Metazoa</taxon>
        <taxon>Chordata</taxon>
        <taxon>Craniata</taxon>
        <taxon>Vertebrata</taxon>
        <taxon>Euteleostomi</taxon>
        <taxon>Actinopterygii</taxon>
        <taxon>Neopterygii</taxon>
        <taxon>Teleostei</taxon>
        <taxon>Anguilliformes</taxon>
        <taxon>Anguillidae</taxon>
        <taxon>Anguilla</taxon>
    </lineage>
</organism>
<sequence>MPSIFLKNTNKNH</sequence>
<name>A0A0E9SHA0_ANGAN</name>
<evidence type="ECO:0000313" key="1">
    <source>
        <dbReference type="EMBL" id="JAH39868.1"/>
    </source>
</evidence>